<name>A0AAV8PWD6_ENSVE</name>
<sequence>MGSQLRRKTHPVFTASVFASASALGSLVLKSEVIGHEKPSFLSAIELSNSYEQLLLIVHSNLLENGQYSTVLWGTAP</sequence>
<comment type="caution">
    <text evidence="1">The sequence shown here is derived from an EMBL/GenBank/DDBJ whole genome shotgun (WGS) entry which is preliminary data.</text>
</comment>
<protein>
    <submittedName>
        <fullName evidence="1">Uncharacterized protein</fullName>
    </submittedName>
</protein>
<dbReference type="EMBL" id="JAQQAF010000009">
    <property type="protein sequence ID" value="KAJ8459432.1"/>
    <property type="molecule type" value="Genomic_DNA"/>
</dbReference>
<proteinExistence type="predicted"/>
<keyword evidence="2" id="KW-1185">Reference proteome</keyword>
<reference evidence="1 2" key="1">
    <citation type="submission" date="2022-12" db="EMBL/GenBank/DDBJ databases">
        <title>Chromosome-scale assembly of the Ensete ventricosum genome.</title>
        <authorList>
            <person name="Dussert Y."/>
            <person name="Stocks J."/>
            <person name="Wendawek A."/>
            <person name="Woldeyes F."/>
            <person name="Nichols R.A."/>
            <person name="Borrell J.S."/>
        </authorList>
    </citation>
    <scope>NUCLEOTIDE SEQUENCE [LARGE SCALE GENOMIC DNA]</scope>
    <source>
        <strain evidence="2">cv. Maze</strain>
        <tissue evidence="1">Seeds</tissue>
    </source>
</reference>
<dbReference type="AlphaFoldDB" id="A0AAV8PWD6"/>
<accession>A0AAV8PWD6</accession>
<dbReference type="Proteomes" id="UP001222027">
    <property type="component" value="Unassembled WGS sequence"/>
</dbReference>
<evidence type="ECO:0000313" key="1">
    <source>
        <dbReference type="EMBL" id="KAJ8459432.1"/>
    </source>
</evidence>
<evidence type="ECO:0000313" key="2">
    <source>
        <dbReference type="Proteomes" id="UP001222027"/>
    </source>
</evidence>
<organism evidence="1 2">
    <name type="scientific">Ensete ventricosum</name>
    <name type="common">Abyssinian banana</name>
    <name type="synonym">Musa ensete</name>
    <dbReference type="NCBI Taxonomy" id="4639"/>
    <lineage>
        <taxon>Eukaryota</taxon>
        <taxon>Viridiplantae</taxon>
        <taxon>Streptophyta</taxon>
        <taxon>Embryophyta</taxon>
        <taxon>Tracheophyta</taxon>
        <taxon>Spermatophyta</taxon>
        <taxon>Magnoliopsida</taxon>
        <taxon>Liliopsida</taxon>
        <taxon>Zingiberales</taxon>
        <taxon>Musaceae</taxon>
        <taxon>Ensete</taxon>
    </lineage>
</organism>
<gene>
    <name evidence="1" type="ORF">OPV22_032358</name>
</gene>